<protein>
    <submittedName>
        <fullName evidence="2">Uncharacterized protein</fullName>
    </submittedName>
</protein>
<dbReference type="EMBL" id="JBANRG010000062">
    <property type="protein sequence ID" value="KAK7441575.1"/>
    <property type="molecule type" value="Genomic_DNA"/>
</dbReference>
<accession>A0ABR1IUT2</accession>
<comment type="caution">
    <text evidence="2">The sequence shown here is derived from an EMBL/GenBank/DDBJ whole genome shotgun (WGS) entry which is preliminary data.</text>
</comment>
<evidence type="ECO:0000256" key="1">
    <source>
        <dbReference type="SAM" id="MobiDB-lite"/>
    </source>
</evidence>
<gene>
    <name evidence="2" type="ORF">VKT23_016568</name>
</gene>
<feature type="region of interest" description="Disordered" evidence="1">
    <location>
        <begin position="230"/>
        <end position="272"/>
    </location>
</feature>
<organism evidence="2 3">
    <name type="scientific">Marasmiellus scandens</name>
    <dbReference type="NCBI Taxonomy" id="2682957"/>
    <lineage>
        <taxon>Eukaryota</taxon>
        <taxon>Fungi</taxon>
        <taxon>Dikarya</taxon>
        <taxon>Basidiomycota</taxon>
        <taxon>Agaricomycotina</taxon>
        <taxon>Agaricomycetes</taxon>
        <taxon>Agaricomycetidae</taxon>
        <taxon>Agaricales</taxon>
        <taxon>Marasmiineae</taxon>
        <taxon>Omphalotaceae</taxon>
        <taxon>Marasmiellus</taxon>
    </lineage>
</organism>
<dbReference type="Proteomes" id="UP001498398">
    <property type="component" value="Unassembled WGS sequence"/>
</dbReference>
<evidence type="ECO:0000313" key="3">
    <source>
        <dbReference type="Proteomes" id="UP001498398"/>
    </source>
</evidence>
<reference evidence="2 3" key="1">
    <citation type="submission" date="2024-01" db="EMBL/GenBank/DDBJ databases">
        <title>A draft genome for the cacao thread blight pathogen Marasmiellus scandens.</title>
        <authorList>
            <person name="Baruah I.K."/>
            <person name="Leung J."/>
            <person name="Bukari Y."/>
            <person name="Amoako-Attah I."/>
            <person name="Meinhardt L.W."/>
            <person name="Bailey B.A."/>
            <person name="Cohen S.P."/>
        </authorList>
    </citation>
    <scope>NUCLEOTIDE SEQUENCE [LARGE SCALE GENOMIC DNA]</scope>
    <source>
        <strain evidence="2 3">GH-19</strain>
    </source>
</reference>
<proteinExistence type="predicted"/>
<name>A0ABR1IUT2_9AGAR</name>
<keyword evidence="3" id="KW-1185">Reference proteome</keyword>
<evidence type="ECO:0000313" key="2">
    <source>
        <dbReference type="EMBL" id="KAK7441575.1"/>
    </source>
</evidence>
<sequence>MSGCATISAIAVLENARSDGGQSILFDAHFFYYDDPASQSACLALLRYFNADNETFDPEEPKTYFVHVNIARMETFCDVSRLSDGMELKDYVLVGDILIPADGVDPRHRPYLSVCGIVASYDRAAEDKKIEVSPYVFTHVLCPKLPKPEDDKGKAKPSANPSPIFPVAYVVPKTARWAGERAPKVSVGTYVCVEGFLHMVHRRPSNNMVDRFDAELDKVTFLGRPYIPATSRKSLAPPSTPSPSTPANKRLKFSYADTTPTPASKRKATDLD</sequence>